<evidence type="ECO:0000256" key="2">
    <source>
        <dbReference type="SAM" id="MobiDB-lite"/>
    </source>
</evidence>
<dbReference type="Pfam" id="PF00144">
    <property type="entry name" value="Beta-lactamase"/>
    <property type="match status" value="1"/>
</dbReference>
<accession>A0A6G1J4W2</accession>
<feature type="domain" description="Beta-lactamase-related" evidence="3">
    <location>
        <begin position="37"/>
        <end position="365"/>
    </location>
</feature>
<organism evidence="4 5">
    <name type="scientific">Lentithecium fluviatile CBS 122367</name>
    <dbReference type="NCBI Taxonomy" id="1168545"/>
    <lineage>
        <taxon>Eukaryota</taxon>
        <taxon>Fungi</taxon>
        <taxon>Dikarya</taxon>
        <taxon>Ascomycota</taxon>
        <taxon>Pezizomycotina</taxon>
        <taxon>Dothideomycetes</taxon>
        <taxon>Pleosporomycetidae</taxon>
        <taxon>Pleosporales</taxon>
        <taxon>Massarineae</taxon>
        <taxon>Lentitheciaceae</taxon>
        <taxon>Lentithecium</taxon>
    </lineage>
</organism>
<dbReference type="InterPro" id="IPR050491">
    <property type="entry name" value="AmpC-like"/>
</dbReference>
<feature type="non-terminal residue" evidence="4">
    <location>
        <position position="464"/>
    </location>
</feature>
<dbReference type="SUPFAM" id="SSF56601">
    <property type="entry name" value="beta-lactamase/transpeptidase-like"/>
    <property type="match status" value="1"/>
</dbReference>
<sequence length="464" mass="52131">MPPNQTTLKLGPDAPFSSDPRRNPFAALDDDTPNPDFDRLIANAMDYWHTPGLSIAVIDNSRVISRGYGSAKLPLEEPVTPKTLFNCASMSKSFTSASVALLVEDEGLKDVSWQTPVSQLCDEFVFADKAMTENVTGEDILSHRSGLPSHDEALRSIHHKTPDTPATVTRNLRNLPFSHPLRTHYQYNNTLYTAASHLVTTLSDVPFDESLAKRFWEPLAMTRTFLGPESIPASEQRTAAQGYVWLHEKSEYHVIPHEPDPSGTGAGQIMSSVEDWARWVHAFIHHSPILTEASYKELKTPRILAEQDVTTDYLSPWFYALGWETSYYHGHTIVKHDGLWAGFGSVMLYIPILKWGYVMMGNSEDAGLAMVELGYQLIDQVLRIPDEKRFNWRAYLSKDMEEGRKVASKEGLYPELAENPVAADGEKLDLARFGGRYSNEGYHEIVLDYDAEAQYLVADCSDRT</sequence>
<evidence type="ECO:0000259" key="3">
    <source>
        <dbReference type="Pfam" id="PF00144"/>
    </source>
</evidence>
<comment type="similarity">
    <text evidence="1">Belongs to the peptidase S12 family.</text>
</comment>
<reference evidence="4" key="1">
    <citation type="journal article" date="2020" name="Stud. Mycol.">
        <title>101 Dothideomycetes genomes: a test case for predicting lifestyles and emergence of pathogens.</title>
        <authorList>
            <person name="Haridas S."/>
            <person name="Albert R."/>
            <person name="Binder M."/>
            <person name="Bloem J."/>
            <person name="Labutti K."/>
            <person name="Salamov A."/>
            <person name="Andreopoulos B."/>
            <person name="Baker S."/>
            <person name="Barry K."/>
            <person name="Bills G."/>
            <person name="Bluhm B."/>
            <person name="Cannon C."/>
            <person name="Castanera R."/>
            <person name="Culley D."/>
            <person name="Daum C."/>
            <person name="Ezra D."/>
            <person name="Gonzalez J."/>
            <person name="Henrissat B."/>
            <person name="Kuo A."/>
            <person name="Liang C."/>
            <person name="Lipzen A."/>
            <person name="Lutzoni F."/>
            <person name="Magnuson J."/>
            <person name="Mondo S."/>
            <person name="Nolan M."/>
            <person name="Ohm R."/>
            <person name="Pangilinan J."/>
            <person name="Park H.-J."/>
            <person name="Ramirez L."/>
            <person name="Alfaro M."/>
            <person name="Sun H."/>
            <person name="Tritt A."/>
            <person name="Yoshinaga Y."/>
            <person name="Zwiers L.-H."/>
            <person name="Turgeon B."/>
            <person name="Goodwin S."/>
            <person name="Spatafora J."/>
            <person name="Crous P."/>
            <person name="Grigoriev I."/>
        </authorList>
    </citation>
    <scope>NUCLEOTIDE SEQUENCE</scope>
    <source>
        <strain evidence="4">CBS 122367</strain>
    </source>
</reference>
<evidence type="ECO:0000313" key="5">
    <source>
        <dbReference type="Proteomes" id="UP000799291"/>
    </source>
</evidence>
<dbReference type="PANTHER" id="PTHR46825">
    <property type="entry name" value="D-ALANYL-D-ALANINE-CARBOXYPEPTIDASE/ENDOPEPTIDASE AMPH"/>
    <property type="match status" value="1"/>
</dbReference>
<feature type="region of interest" description="Disordered" evidence="2">
    <location>
        <begin position="1"/>
        <end position="32"/>
    </location>
</feature>
<dbReference type="OrthoDB" id="5946976at2759"/>
<evidence type="ECO:0000256" key="1">
    <source>
        <dbReference type="ARBA" id="ARBA00038215"/>
    </source>
</evidence>
<name>A0A6G1J4W2_9PLEO</name>
<protein>
    <submittedName>
        <fullName evidence="4">Beta-lactamase/transpeptidase-like protein</fullName>
    </submittedName>
</protein>
<dbReference type="Proteomes" id="UP000799291">
    <property type="component" value="Unassembled WGS sequence"/>
</dbReference>
<proteinExistence type="inferred from homology"/>
<dbReference type="Gene3D" id="3.40.710.10">
    <property type="entry name" value="DD-peptidase/beta-lactamase superfamily"/>
    <property type="match status" value="1"/>
</dbReference>
<evidence type="ECO:0000313" key="4">
    <source>
        <dbReference type="EMBL" id="KAF2685243.1"/>
    </source>
</evidence>
<keyword evidence="5" id="KW-1185">Reference proteome</keyword>
<dbReference type="PANTHER" id="PTHR46825:SF9">
    <property type="entry name" value="BETA-LACTAMASE-RELATED DOMAIN-CONTAINING PROTEIN"/>
    <property type="match status" value="1"/>
</dbReference>
<gene>
    <name evidence="4" type="ORF">K458DRAFT_337257</name>
</gene>
<dbReference type="EMBL" id="MU005579">
    <property type="protein sequence ID" value="KAF2685243.1"/>
    <property type="molecule type" value="Genomic_DNA"/>
</dbReference>
<dbReference type="InterPro" id="IPR001466">
    <property type="entry name" value="Beta-lactam-related"/>
</dbReference>
<dbReference type="InterPro" id="IPR012338">
    <property type="entry name" value="Beta-lactam/transpept-like"/>
</dbReference>
<dbReference type="AlphaFoldDB" id="A0A6G1J4W2"/>